<accession>A0A4Q9QNL1</accession>
<gene>
    <name evidence="2" type="ORF">DNK06_06795</name>
</gene>
<dbReference type="OrthoDB" id="9098565at2"/>
<reference evidence="2 3" key="1">
    <citation type="submission" date="2018-06" db="EMBL/GenBank/DDBJ databases">
        <title>Three novel Pseudomonas species isolated from symptomatic oak.</title>
        <authorList>
            <person name="Bueno-Gonzalez V."/>
            <person name="Brady C."/>
        </authorList>
    </citation>
    <scope>NUCLEOTIDE SEQUENCE [LARGE SCALE GENOMIC DNA]</scope>
    <source>
        <strain evidence="2 3">P9A</strain>
    </source>
</reference>
<dbReference type="Proteomes" id="UP000292302">
    <property type="component" value="Unassembled WGS sequence"/>
</dbReference>
<name>A0A4Q9QNL1_9GAMM</name>
<evidence type="ECO:0000259" key="1">
    <source>
        <dbReference type="Pfam" id="PF20598"/>
    </source>
</evidence>
<feature type="domain" description="DUF6795" evidence="1">
    <location>
        <begin position="26"/>
        <end position="129"/>
    </location>
</feature>
<evidence type="ECO:0000313" key="2">
    <source>
        <dbReference type="EMBL" id="TBU81483.1"/>
    </source>
</evidence>
<dbReference type="AlphaFoldDB" id="A0A4Q9QNL1"/>
<proteinExistence type="predicted"/>
<dbReference type="Pfam" id="PF20598">
    <property type="entry name" value="DUF6795"/>
    <property type="match status" value="1"/>
</dbReference>
<protein>
    <recommendedName>
        <fullName evidence="1">DUF6795 domain-containing protein</fullName>
    </recommendedName>
</protein>
<evidence type="ECO:0000313" key="3">
    <source>
        <dbReference type="Proteomes" id="UP000292302"/>
    </source>
</evidence>
<keyword evidence="3" id="KW-1185">Reference proteome</keyword>
<dbReference type="InterPro" id="IPR046474">
    <property type="entry name" value="DUF6795"/>
</dbReference>
<sequence>MLVLLGLLLQGQAMAFGKTLYLFSEVEGIVLLDGQPVEGVEVERICHWKDELKTERMLTDALGRYHFPEITAKSLLWSLLPHEPVVFQLLRIHHQGKLHKGWDFTKHNYDSLGEVKNHRLKFVCDLNSEPAAHRETESFGSCILQDSELEGHTN</sequence>
<dbReference type="EMBL" id="QJUI01000005">
    <property type="protein sequence ID" value="TBU81483.1"/>
    <property type="molecule type" value="Genomic_DNA"/>
</dbReference>
<organism evidence="2 3">
    <name type="scientific">Phytopseudomonas daroniae</name>
    <dbReference type="NCBI Taxonomy" id="2487519"/>
    <lineage>
        <taxon>Bacteria</taxon>
        <taxon>Pseudomonadati</taxon>
        <taxon>Pseudomonadota</taxon>
        <taxon>Gammaproteobacteria</taxon>
        <taxon>Pseudomonadales</taxon>
        <taxon>Pseudomonadaceae</taxon>
        <taxon>Phytopseudomonas</taxon>
    </lineage>
</organism>
<comment type="caution">
    <text evidence="2">The sequence shown here is derived from an EMBL/GenBank/DDBJ whole genome shotgun (WGS) entry which is preliminary data.</text>
</comment>